<protein>
    <submittedName>
        <fullName evidence="2">Uncharacterized protein</fullName>
    </submittedName>
</protein>
<keyword evidence="1" id="KW-0812">Transmembrane</keyword>
<dbReference type="Proteomes" id="UP000192578">
    <property type="component" value="Unassembled WGS sequence"/>
</dbReference>
<dbReference type="OrthoDB" id="9971063at2759"/>
<keyword evidence="1" id="KW-1133">Transmembrane helix</keyword>
<sequence length="253" mass="28499">MFVAEVCDCGKTRIRFIKPGAKIHSKYYIKKVLTPIFRDDMPRLFPGKLLKEAVFDHDSAPSHASKPTQDWLRLAAIRFIPKEDWMGNSPDRAPIDFCVLEEIRREIVTSANLTAVEFGGRRVAPRFMNRTFMTDAETESLTIDGVGERTVPMAVTQLDPATGKLSHNWNCRLGSYVIGLQIGIEQDAVHLKLRNKEQLIWPNVWPVPARPFCGFRGEASAFQKSAYSSTNYSVGFGIAISAIVVIFVLLRIR</sequence>
<keyword evidence="1" id="KW-0472">Membrane</keyword>
<reference evidence="3" key="1">
    <citation type="submission" date="2017-01" db="EMBL/GenBank/DDBJ databases">
        <title>Comparative genomics of anhydrobiosis in the tardigrade Hypsibius dujardini.</title>
        <authorList>
            <person name="Yoshida Y."/>
            <person name="Koutsovoulos G."/>
            <person name="Laetsch D."/>
            <person name="Stevens L."/>
            <person name="Kumar S."/>
            <person name="Horikawa D."/>
            <person name="Ishino K."/>
            <person name="Komine S."/>
            <person name="Tomita M."/>
            <person name="Blaxter M."/>
            <person name="Arakawa K."/>
        </authorList>
    </citation>
    <scope>NUCLEOTIDE SEQUENCE [LARGE SCALE GENOMIC DNA]</scope>
    <source>
        <strain evidence="3">Z151</strain>
    </source>
</reference>
<evidence type="ECO:0000313" key="3">
    <source>
        <dbReference type="Proteomes" id="UP000192578"/>
    </source>
</evidence>
<accession>A0A9X6NE61</accession>
<dbReference type="GO" id="GO:0003676">
    <property type="term" value="F:nucleic acid binding"/>
    <property type="evidence" value="ECO:0007669"/>
    <property type="project" value="InterPro"/>
</dbReference>
<evidence type="ECO:0000256" key="1">
    <source>
        <dbReference type="SAM" id="Phobius"/>
    </source>
</evidence>
<proteinExistence type="predicted"/>
<feature type="transmembrane region" description="Helical" evidence="1">
    <location>
        <begin position="232"/>
        <end position="250"/>
    </location>
</feature>
<dbReference type="EMBL" id="MTYJ01000212">
    <property type="protein sequence ID" value="OWA51023.1"/>
    <property type="molecule type" value="Genomic_DNA"/>
</dbReference>
<keyword evidence="3" id="KW-1185">Reference proteome</keyword>
<comment type="caution">
    <text evidence="2">The sequence shown here is derived from an EMBL/GenBank/DDBJ whole genome shotgun (WGS) entry which is preliminary data.</text>
</comment>
<dbReference type="Gene3D" id="3.30.420.10">
    <property type="entry name" value="Ribonuclease H-like superfamily/Ribonuclease H"/>
    <property type="match status" value="1"/>
</dbReference>
<gene>
    <name evidence="2" type="ORF">BV898_15525</name>
</gene>
<name>A0A9X6NE61_HYPEX</name>
<organism evidence="2 3">
    <name type="scientific">Hypsibius exemplaris</name>
    <name type="common">Freshwater tardigrade</name>
    <dbReference type="NCBI Taxonomy" id="2072580"/>
    <lineage>
        <taxon>Eukaryota</taxon>
        <taxon>Metazoa</taxon>
        <taxon>Ecdysozoa</taxon>
        <taxon>Tardigrada</taxon>
        <taxon>Eutardigrada</taxon>
        <taxon>Parachela</taxon>
        <taxon>Hypsibioidea</taxon>
        <taxon>Hypsibiidae</taxon>
        <taxon>Hypsibius</taxon>
    </lineage>
</organism>
<dbReference type="InterPro" id="IPR036397">
    <property type="entry name" value="RNaseH_sf"/>
</dbReference>
<evidence type="ECO:0000313" key="2">
    <source>
        <dbReference type="EMBL" id="OWA51023.1"/>
    </source>
</evidence>
<dbReference type="AlphaFoldDB" id="A0A9X6NE61"/>